<evidence type="ECO:0000313" key="7">
    <source>
        <dbReference type="Proteomes" id="UP000032180"/>
    </source>
</evidence>
<keyword evidence="4" id="KW-0539">Nucleus</keyword>
<proteinExistence type="predicted"/>
<dbReference type="eggNOG" id="KOG3122">
    <property type="taxonomic scope" value="Eukaryota"/>
</dbReference>
<evidence type="ECO:0000256" key="5">
    <source>
        <dbReference type="SAM" id="MobiDB-lite"/>
    </source>
</evidence>
<organism evidence="6 7">
    <name type="scientific">Leersia perrieri</name>
    <dbReference type="NCBI Taxonomy" id="77586"/>
    <lineage>
        <taxon>Eukaryota</taxon>
        <taxon>Viridiplantae</taxon>
        <taxon>Streptophyta</taxon>
        <taxon>Embryophyta</taxon>
        <taxon>Tracheophyta</taxon>
        <taxon>Spermatophyta</taxon>
        <taxon>Magnoliopsida</taxon>
        <taxon>Liliopsida</taxon>
        <taxon>Poales</taxon>
        <taxon>Poaceae</taxon>
        <taxon>BOP clade</taxon>
        <taxon>Oryzoideae</taxon>
        <taxon>Oryzeae</taxon>
        <taxon>Oryzinae</taxon>
        <taxon>Leersia</taxon>
    </lineage>
</organism>
<dbReference type="InterPro" id="IPR007811">
    <property type="entry name" value="RPC4"/>
</dbReference>
<evidence type="ECO:0000256" key="4">
    <source>
        <dbReference type="ARBA" id="ARBA00023242"/>
    </source>
</evidence>
<reference evidence="7" key="2">
    <citation type="submission" date="2013-12" db="EMBL/GenBank/DDBJ databases">
        <authorList>
            <person name="Yu Y."/>
            <person name="Lee S."/>
            <person name="de Baynast K."/>
            <person name="Wissotski M."/>
            <person name="Liu L."/>
            <person name="Talag J."/>
            <person name="Goicoechea J."/>
            <person name="Angelova A."/>
            <person name="Jetty R."/>
            <person name="Kudrna D."/>
            <person name="Golser W."/>
            <person name="Rivera L."/>
            <person name="Zhang J."/>
            <person name="Wing R."/>
        </authorList>
    </citation>
    <scope>NUCLEOTIDE SEQUENCE</scope>
</reference>
<dbReference type="PANTHER" id="PTHR13408">
    <property type="entry name" value="DNA-DIRECTED RNA POLYMERASE III"/>
    <property type="match status" value="1"/>
</dbReference>
<reference evidence="6" key="3">
    <citation type="submission" date="2015-04" db="UniProtKB">
        <authorList>
            <consortium name="EnsemblPlants"/>
        </authorList>
    </citation>
    <scope>IDENTIFICATION</scope>
</reference>
<reference evidence="6 7" key="1">
    <citation type="submission" date="2012-08" db="EMBL/GenBank/DDBJ databases">
        <title>Oryza genome evolution.</title>
        <authorList>
            <person name="Wing R.A."/>
        </authorList>
    </citation>
    <scope>NUCLEOTIDE SEQUENCE</scope>
</reference>
<feature type="compositionally biased region" description="Basic and acidic residues" evidence="5">
    <location>
        <begin position="1"/>
        <end position="14"/>
    </location>
</feature>
<dbReference type="GO" id="GO:0003677">
    <property type="term" value="F:DNA binding"/>
    <property type="evidence" value="ECO:0007669"/>
    <property type="project" value="InterPro"/>
</dbReference>
<evidence type="ECO:0000256" key="1">
    <source>
        <dbReference type="ARBA" id="ARBA00004123"/>
    </source>
</evidence>
<dbReference type="PANTHER" id="PTHR13408:SF0">
    <property type="entry name" value="DNA-DIRECTED RNA POLYMERASE III SUBUNIT RPC4"/>
    <property type="match status" value="1"/>
</dbReference>
<dbReference type="Proteomes" id="UP000032180">
    <property type="component" value="Chromosome 2"/>
</dbReference>
<comment type="subcellular location">
    <subcellularLocation>
        <location evidence="1">Nucleus</location>
    </subcellularLocation>
</comment>
<dbReference type="EnsemblPlants" id="LPERR02G14430.1">
    <property type="protein sequence ID" value="LPERR02G14430.1"/>
    <property type="gene ID" value="LPERR02G14430"/>
</dbReference>
<dbReference type="AlphaFoldDB" id="A0A0D9VGC7"/>
<keyword evidence="2" id="KW-0240">DNA-directed RNA polymerase</keyword>
<dbReference type="HOGENOM" id="CLU_052742_1_0_1"/>
<feature type="region of interest" description="Disordered" evidence="5">
    <location>
        <begin position="65"/>
        <end position="85"/>
    </location>
</feature>
<dbReference type="GO" id="GO:0005666">
    <property type="term" value="C:RNA polymerase III complex"/>
    <property type="evidence" value="ECO:0007669"/>
    <property type="project" value="InterPro"/>
</dbReference>
<dbReference type="Gramene" id="LPERR02G14430.1">
    <property type="protein sequence ID" value="LPERR02G14430.1"/>
    <property type="gene ID" value="LPERR02G14430"/>
</dbReference>
<protein>
    <submittedName>
        <fullName evidence="6">Uncharacterized protein</fullName>
    </submittedName>
</protein>
<sequence length="276" mass="30947">MDSKDKMKKEDNDSARPPPRKGGLKFAPKVPKKDLKIVPKMEIQEESKEYTIDKDMMKLMKLETSQSQSMDALGNKAEAKKNDSDVSAAKLPKGYTQPWDYMLTNYPITHPIRRPYSGDPAILDEEEFGQSSSNKGHDGELTAAGLMGQKDKPKLLFFQLPLSLPLPRAKPVTEEDKVTRSDWTDQKKGHQSIQGCHLEELPGGLMGKILVYNSGKMKMKLGDVLFDVSAGMKCEFLQEVVVINTREKHCCSLGEISNRVIVAPDIDYLLDSMNKE</sequence>
<evidence type="ECO:0000256" key="3">
    <source>
        <dbReference type="ARBA" id="ARBA00023163"/>
    </source>
</evidence>
<name>A0A0D9VGC7_9ORYZ</name>
<evidence type="ECO:0000256" key="2">
    <source>
        <dbReference type="ARBA" id="ARBA00022478"/>
    </source>
</evidence>
<keyword evidence="3" id="KW-0804">Transcription</keyword>
<accession>A0A0D9VGC7</accession>
<dbReference type="Pfam" id="PF05132">
    <property type="entry name" value="RNA_pol_Rpc4"/>
    <property type="match status" value="1"/>
</dbReference>
<dbReference type="GO" id="GO:0042797">
    <property type="term" value="P:tRNA transcription by RNA polymerase III"/>
    <property type="evidence" value="ECO:0007669"/>
    <property type="project" value="TreeGrafter"/>
</dbReference>
<dbReference type="STRING" id="77586.A0A0D9VGC7"/>
<keyword evidence="7" id="KW-1185">Reference proteome</keyword>
<feature type="region of interest" description="Disordered" evidence="5">
    <location>
        <begin position="1"/>
        <end position="30"/>
    </location>
</feature>
<evidence type="ECO:0000313" key="6">
    <source>
        <dbReference type="EnsemblPlants" id="LPERR02G14430.1"/>
    </source>
</evidence>